<reference evidence="1 2" key="1">
    <citation type="journal article" date="2022" name="Plant J.">
        <title>Chromosome-level genome of Camellia lanceoleosa provides a valuable resource for understanding genome evolution and self-incompatibility.</title>
        <authorList>
            <person name="Gong W."/>
            <person name="Xiao S."/>
            <person name="Wang L."/>
            <person name="Liao Z."/>
            <person name="Chang Y."/>
            <person name="Mo W."/>
            <person name="Hu G."/>
            <person name="Li W."/>
            <person name="Zhao G."/>
            <person name="Zhu H."/>
            <person name="Hu X."/>
            <person name="Ji K."/>
            <person name="Xiang X."/>
            <person name="Song Q."/>
            <person name="Yuan D."/>
            <person name="Jin S."/>
            <person name="Zhang L."/>
        </authorList>
    </citation>
    <scope>NUCLEOTIDE SEQUENCE [LARGE SCALE GENOMIC DNA]</scope>
    <source>
        <strain evidence="1">SQ_2022a</strain>
    </source>
</reference>
<evidence type="ECO:0000313" key="1">
    <source>
        <dbReference type="EMBL" id="KAI8014136.1"/>
    </source>
</evidence>
<name>A0ACC0HPZ2_9ERIC</name>
<comment type="caution">
    <text evidence="1">The sequence shown here is derived from an EMBL/GenBank/DDBJ whole genome shotgun (WGS) entry which is preliminary data.</text>
</comment>
<proteinExistence type="predicted"/>
<evidence type="ECO:0000313" key="2">
    <source>
        <dbReference type="Proteomes" id="UP001060215"/>
    </source>
</evidence>
<protein>
    <submittedName>
        <fullName evidence="1">Wall-associated receptor kinase-like 16</fullName>
    </submittedName>
</protein>
<dbReference type="Proteomes" id="UP001060215">
    <property type="component" value="Chromosome 4"/>
</dbReference>
<keyword evidence="2" id="KW-1185">Reference proteome</keyword>
<gene>
    <name evidence="1" type="ORF">LOK49_LG05G02530</name>
</gene>
<dbReference type="EMBL" id="CM045761">
    <property type="protein sequence ID" value="KAI8014136.1"/>
    <property type="molecule type" value="Genomic_DNA"/>
</dbReference>
<sequence length="290" mass="33050">MAIKKSQMVDEIQIEKFINEVVMLSQINHRDVVKLLGCCLETQVPLLVYELITNGTLFEHINNQSKTSNMPWENRLQIVTETARVLSYLHYAISIPIFHRDVKSTNILLDDNYTAKVSDFGASHFGVLLVELITGKKALSFDRPENERCLAMYFISCMNNDCLNQIIDEHMVIEGNTEELKEVANLAKRCLRVKREERPYMNEVAMELQGLIRKKTSRNYLNSVKIEYLLGKASTGYVARGYKSNTTIAGVDSMAEDLLLHVGSDCFVLVHDGKNFIDGLLHLYTGDYFV</sequence>
<accession>A0ACC0HPZ2</accession>
<organism evidence="1 2">
    <name type="scientific">Camellia lanceoleosa</name>
    <dbReference type="NCBI Taxonomy" id="1840588"/>
    <lineage>
        <taxon>Eukaryota</taxon>
        <taxon>Viridiplantae</taxon>
        <taxon>Streptophyta</taxon>
        <taxon>Embryophyta</taxon>
        <taxon>Tracheophyta</taxon>
        <taxon>Spermatophyta</taxon>
        <taxon>Magnoliopsida</taxon>
        <taxon>eudicotyledons</taxon>
        <taxon>Gunneridae</taxon>
        <taxon>Pentapetalae</taxon>
        <taxon>asterids</taxon>
        <taxon>Ericales</taxon>
        <taxon>Theaceae</taxon>
        <taxon>Camellia</taxon>
    </lineage>
</organism>